<comment type="caution">
    <text evidence="1">The sequence shown here is derived from an EMBL/GenBank/DDBJ whole genome shotgun (WGS) entry which is preliminary data.</text>
</comment>
<gene>
    <name evidence="1" type="ORF">M9H77_20765</name>
</gene>
<dbReference type="EMBL" id="CM044705">
    <property type="protein sequence ID" value="KAI5661442.1"/>
    <property type="molecule type" value="Genomic_DNA"/>
</dbReference>
<evidence type="ECO:0000313" key="2">
    <source>
        <dbReference type="Proteomes" id="UP001060085"/>
    </source>
</evidence>
<protein>
    <submittedName>
        <fullName evidence="1">Uncharacterized protein</fullName>
    </submittedName>
</protein>
<name>A0ACC0AN64_CATRO</name>
<reference evidence="2" key="1">
    <citation type="journal article" date="2023" name="Nat. Plants">
        <title>Single-cell RNA sequencing provides a high-resolution roadmap for understanding the multicellular compartmentation of specialized metabolism.</title>
        <authorList>
            <person name="Sun S."/>
            <person name="Shen X."/>
            <person name="Li Y."/>
            <person name="Li Y."/>
            <person name="Wang S."/>
            <person name="Li R."/>
            <person name="Zhang H."/>
            <person name="Shen G."/>
            <person name="Guo B."/>
            <person name="Wei J."/>
            <person name="Xu J."/>
            <person name="St-Pierre B."/>
            <person name="Chen S."/>
            <person name="Sun C."/>
        </authorList>
    </citation>
    <scope>NUCLEOTIDE SEQUENCE [LARGE SCALE GENOMIC DNA]</scope>
</reference>
<evidence type="ECO:0000313" key="1">
    <source>
        <dbReference type="EMBL" id="KAI5661442.1"/>
    </source>
</evidence>
<sequence length="572" mass="64846">MDSKREFMLYNSMTKQKEVFKPKEQGKVKMYVCGVTAYDYSHIGHARAYVAFDVLYRYLKHLKYEVVYVRNFTDVDDKIINRANERGEDPIALSGRFCQEFLVDMDDLQCLRPTHEPRVSDHIVHIKEMVDKIISNGCAYAVDGDVYFSIDNFPTYGKLSKLNLEGNRAGERVAVDSRKRNPADFALWKAAKPDEPSWDSPWGPGRPGWHIECSAMSAYYLTHSFDIHGGGMDLIFPHHENELAQSCAACPESHISYWVHNGFVTVDDEKMSKSLGNFFTIREVTKLYHPLALRHFLLMMHYRSPVNYTISQIENSSDVIFYIYQTLKDTNDALLEFREKEAEVIKAKVVPAADECIKRLHDEFETKMSDDLHTSTILNAALQEALRYMNSSLNTLKKKQKQQLLSAVRSLIDLEREVKQVLDILGLLSSKTYSEVLLQLKDKALKRAGLTEEDVSRSIEDRTQARKNKEFSRSDQIRADLVAKGIALMDVGKETIWRPCVPIKQEKPSAVPVVQNDKSGVATQQEKPGAVLVVQNDKSGLATQQEKPSASAGQVPPPETANKEQQVTPGSS</sequence>
<keyword evidence="2" id="KW-1185">Reference proteome</keyword>
<dbReference type="Proteomes" id="UP001060085">
    <property type="component" value="Linkage Group LG05"/>
</dbReference>
<accession>A0ACC0AN64</accession>
<organism evidence="1 2">
    <name type="scientific">Catharanthus roseus</name>
    <name type="common">Madagascar periwinkle</name>
    <name type="synonym">Vinca rosea</name>
    <dbReference type="NCBI Taxonomy" id="4058"/>
    <lineage>
        <taxon>Eukaryota</taxon>
        <taxon>Viridiplantae</taxon>
        <taxon>Streptophyta</taxon>
        <taxon>Embryophyta</taxon>
        <taxon>Tracheophyta</taxon>
        <taxon>Spermatophyta</taxon>
        <taxon>Magnoliopsida</taxon>
        <taxon>eudicotyledons</taxon>
        <taxon>Gunneridae</taxon>
        <taxon>Pentapetalae</taxon>
        <taxon>asterids</taxon>
        <taxon>lamiids</taxon>
        <taxon>Gentianales</taxon>
        <taxon>Apocynaceae</taxon>
        <taxon>Rauvolfioideae</taxon>
        <taxon>Vinceae</taxon>
        <taxon>Catharanthinae</taxon>
        <taxon>Catharanthus</taxon>
    </lineage>
</organism>
<proteinExistence type="predicted"/>